<dbReference type="Pfam" id="PF13759">
    <property type="entry name" value="2OG-FeII_Oxy_5"/>
    <property type="match status" value="1"/>
</dbReference>
<dbReference type="OrthoDB" id="193301at2759"/>
<protein>
    <submittedName>
        <fullName evidence="1">Uncharacterized protein</fullName>
    </submittedName>
</protein>
<proteinExistence type="predicted"/>
<dbReference type="Proteomes" id="UP000186817">
    <property type="component" value="Unassembled WGS sequence"/>
</dbReference>
<sequence>MRDVASSSSRAAFAAVLLSSSSWDIDSKALSHKSWCDQVNIRIPCNANLYAREAPEDEVFVVSKVVSLPHLAAGNWSCWPRGRVTGRAGRVGDWRCGRAGRVKQGRDHALGGRVTGRAGRVGDWMWSLQGLLVYQLDLQRFTSRFREVKVQKAKDLAKKWIVCAEVLFLRFVSIRFFELAIEEADRKAGDRAKKQTQTGEEELQLDLLGLWANVNGRGNSNVAHIHPGLLSGVLYLQAGADQGATLCFTDPRGATAGEEGRLDGDHIANDCNALEAFAGLVGLQGLRAGELLIFPSWLQHHVPPHVGTEPRISLSFNLKARIVGEKSDLQYLQFRSSEGELPPRIAGLEFMRMVHLFPNNLSQHVEEKSCSNLPARQAHTEGPRRERPPAEVASWIRSSGLAARWICATRAAAPTSRPPLTDAHGSVSLLTLPSGFVQAARTRRSVLSPATAVTGIHVLQGRLVLWLFDPRLPVEVVAASDPVARRLFGQKVALDMREGSVAAFPAVVFSSMEAEETSLALSFVLE</sequence>
<evidence type="ECO:0000313" key="2">
    <source>
        <dbReference type="Proteomes" id="UP000186817"/>
    </source>
</evidence>
<keyword evidence="2" id="KW-1185">Reference proteome</keyword>
<comment type="caution">
    <text evidence="1">The sequence shown here is derived from an EMBL/GenBank/DDBJ whole genome shotgun (WGS) entry which is preliminary data.</text>
</comment>
<dbReference type="AlphaFoldDB" id="A0A1Q9CYK8"/>
<evidence type="ECO:0000313" key="1">
    <source>
        <dbReference type="EMBL" id="OLP88007.1"/>
    </source>
</evidence>
<dbReference type="InterPro" id="IPR012668">
    <property type="entry name" value="CHP02466"/>
</dbReference>
<name>A0A1Q9CYK8_SYMMI</name>
<dbReference type="Gene3D" id="2.60.120.620">
    <property type="entry name" value="q2cbj1_9rhob like domain"/>
    <property type="match status" value="1"/>
</dbReference>
<organism evidence="1 2">
    <name type="scientific">Symbiodinium microadriaticum</name>
    <name type="common">Dinoflagellate</name>
    <name type="synonym">Zooxanthella microadriatica</name>
    <dbReference type="NCBI Taxonomy" id="2951"/>
    <lineage>
        <taxon>Eukaryota</taxon>
        <taxon>Sar</taxon>
        <taxon>Alveolata</taxon>
        <taxon>Dinophyceae</taxon>
        <taxon>Suessiales</taxon>
        <taxon>Symbiodiniaceae</taxon>
        <taxon>Symbiodinium</taxon>
    </lineage>
</organism>
<reference evidence="1 2" key="1">
    <citation type="submission" date="2016-02" db="EMBL/GenBank/DDBJ databases">
        <title>Genome analysis of coral dinoflagellate symbionts highlights evolutionary adaptations to a symbiotic lifestyle.</title>
        <authorList>
            <person name="Aranda M."/>
            <person name="Li Y."/>
            <person name="Liew Y.J."/>
            <person name="Baumgarten S."/>
            <person name="Simakov O."/>
            <person name="Wilson M."/>
            <person name="Piel J."/>
            <person name="Ashoor H."/>
            <person name="Bougouffa S."/>
            <person name="Bajic V.B."/>
            <person name="Ryu T."/>
            <person name="Ravasi T."/>
            <person name="Bayer T."/>
            <person name="Micklem G."/>
            <person name="Kim H."/>
            <person name="Bhak J."/>
            <person name="Lajeunesse T.C."/>
            <person name="Voolstra C.R."/>
        </authorList>
    </citation>
    <scope>NUCLEOTIDE SEQUENCE [LARGE SCALE GENOMIC DNA]</scope>
    <source>
        <strain evidence="1 2">CCMP2467</strain>
    </source>
</reference>
<dbReference type="EMBL" id="LSRX01000831">
    <property type="protein sequence ID" value="OLP88007.1"/>
    <property type="molecule type" value="Genomic_DNA"/>
</dbReference>
<accession>A0A1Q9CYK8</accession>
<gene>
    <name evidence="1" type="ORF">AK812_SmicGene30681</name>
</gene>